<comment type="caution">
    <text evidence="2">The sequence shown here is derived from an EMBL/GenBank/DDBJ whole genome shotgun (WGS) entry which is preliminary data.</text>
</comment>
<evidence type="ECO:0000259" key="1">
    <source>
        <dbReference type="Pfam" id="PF08818"/>
    </source>
</evidence>
<proteinExistence type="predicted"/>
<reference evidence="2 3" key="1">
    <citation type="submission" date="2020-08" db="EMBL/GenBank/DDBJ databases">
        <title>Genomic Encyclopedia of Type Strains, Phase IV (KMG-IV): sequencing the most valuable type-strain genomes for metagenomic binning, comparative biology and taxonomic classification.</title>
        <authorList>
            <person name="Goeker M."/>
        </authorList>
    </citation>
    <scope>NUCLEOTIDE SEQUENCE [LARGE SCALE GENOMIC DNA]</scope>
    <source>
        <strain evidence="2 3">DSM 29854</strain>
    </source>
</reference>
<accession>A0A839GUZ8</accession>
<protein>
    <recommendedName>
        <fullName evidence="1">YdhG-like domain-containing protein</fullName>
    </recommendedName>
</protein>
<keyword evidence="3" id="KW-1185">Reference proteome</keyword>
<dbReference type="InterPro" id="IPR014922">
    <property type="entry name" value="YdhG-like"/>
</dbReference>
<gene>
    <name evidence="2" type="ORF">FHS90_002974</name>
</gene>
<name>A0A839GUZ8_9BACT</name>
<dbReference type="SUPFAM" id="SSF159888">
    <property type="entry name" value="YdhG-like"/>
    <property type="match status" value="1"/>
</dbReference>
<dbReference type="RefSeq" id="WP_182513520.1">
    <property type="nucleotide sequence ID" value="NZ_JACJIQ010000012.1"/>
</dbReference>
<dbReference type="Gene3D" id="3.90.1150.200">
    <property type="match status" value="1"/>
</dbReference>
<feature type="domain" description="YdhG-like" evidence="1">
    <location>
        <begin position="21"/>
        <end position="127"/>
    </location>
</feature>
<sequence length="134" mass="15062">MKPTGTQQVEDFLRQLNHPFKPEIEEVRRLVLQAAPSLTEHIKWNAPSFCQHHQDRITFQLAGKKGFRLIFHCGAKGNPIPPQAPLLHDPSGWLSWPANDRAVATFGEMADVRAREAVLTALVQQWLAVTQPAP</sequence>
<organism evidence="2 3">
    <name type="scientific">Rufibacter quisquiliarum</name>
    <dbReference type="NCBI Taxonomy" id="1549639"/>
    <lineage>
        <taxon>Bacteria</taxon>
        <taxon>Pseudomonadati</taxon>
        <taxon>Bacteroidota</taxon>
        <taxon>Cytophagia</taxon>
        <taxon>Cytophagales</taxon>
        <taxon>Hymenobacteraceae</taxon>
        <taxon>Rufibacter</taxon>
    </lineage>
</organism>
<dbReference type="Proteomes" id="UP000563094">
    <property type="component" value="Unassembled WGS sequence"/>
</dbReference>
<dbReference type="AlphaFoldDB" id="A0A839GUZ8"/>
<evidence type="ECO:0000313" key="2">
    <source>
        <dbReference type="EMBL" id="MBA9078248.1"/>
    </source>
</evidence>
<dbReference type="EMBL" id="JACJIQ010000012">
    <property type="protein sequence ID" value="MBA9078248.1"/>
    <property type="molecule type" value="Genomic_DNA"/>
</dbReference>
<evidence type="ECO:0000313" key="3">
    <source>
        <dbReference type="Proteomes" id="UP000563094"/>
    </source>
</evidence>
<dbReference type="Pfam" id="PF08818">
    <property type="entry name" value="DUF1801"/>
    <property type="match status" value="1"/>
</dbReference>